<comment type="caution">
    <text evidence="3">The sequence shown here is derived from an EMBL/GenBank/DDBJ whole genome shotgun (WGS) entry which is preliminary data.</text>
</comment>
<name>A0A175VSK1_9PEZI</name>
<dbReference type="Pfam" id="PF10645">
    <property type="entry name" value="Carb_bind"/>
    <property type="match status" value="1"/>
</dbReference>
<reference evidence="5" key="1">
    <citation type="submission" date="2015-06" db="EMBL/GenBank/DDBJ databases">
        <authorList>
            <person name="van de Sande W.W.J."/>
        </authorList>
    </citation>
    <scope>NUCLEOTIDE SEQUENCE [LARGE SCALE GENOMIC DNA]</scope>
    <source>
        <strain evidence="5">mm55</strain>
    </source>
</reference>
<evidence type="ECO:0000313" key="4">
    <source>
        <dbReference type="EMBL" id="KXX75315.1"/>
    </source>
</evidence>
<dbReference type="PANTHER" id="PTHR42047:SF1">
    <property type="entry name" value="PROTEIN, PUTATIVE (AFU_ORTHOLOGUE AFUA_6G03560)-RELATED"/>
    <property type="match status" value="1"/>
</dbReference>
<dbReference type="PANTHER" id="PTHR42047">
    <property type="entry name" value="PROTEIN, PUTATIVE (AFU_ORTHOLOGUE AFUA_6G03560)-RELATED"/>
    <property type="match status" value="1"/>
</dbReference>
<dbReference type="AlphaFoldDB" id="A0A175VSK1"/>
<organism evidence="3 5">
    <name type="scientific">Madurella mycetomatis</name>
    <dbReference type="NCBI Taxonomy" id="100816"/>
    <lineage>
        <taxon>Eukaryota</taxon>
        <taxon>Fungi</taxon>
        <taxon>Dikarya</taxon>
        <taxon>Ascomycota</taxon>
        <taxon>Pezizomycotina</taxon>
        <taxon>Sordariomycetes</taxon>
        <taxon>Sordariomycetidae</taxon>
        <taxon>Sordariales</taxon>
        <taxon>Sordariales incertae sedis</taxon>
        <taxon>Madurella</taxon>
    </lineage>
</organism>
<dbReference type="Proteomes" id="UP000078237">
    <property type="component" value="Unassembled WGS sequence"/>
</dbReference>
<dbReference type="GO" id="GO:0030246">
    <property type="term" value="F:carbohydrate binding"/>
    <property type="evidence" value="ECO:0007669"/>
    <property type="project" value="InterPro"/>
</dbReference>
<gene>
    <name evidence="4" type="ORF">MMYC01_208499</name>
    <name evidence="3" type="ORF">MMYC01_209638</name>
</gene>
<dbReference type="InterPro" id="IPR018909">
    <property type="entry name" value="Eng1_septum"/>
</dbReference>
<evidence type="ECO:0000256" key="1">
    <source>
        <dbReference type="SAM" id="SignalP"/>
    </source>
</evidence>
<feature type="domain" description="Endo-1,3(4)-beta-glucanase 1 carbohydrate binding" evidence="2">
    <location>
        <begin position="23"/>
        <end position="71"/>
    </location>
</feature>
<accession>A0A175VSK1</accession>
<evidence type="ECO:0000313" key="5">
    <source>
        <dbReference type="Proteomes" id="UP000078237"/>
    </source>
</evidence>
<evidence type="ECO:0000313" key="3">
    <source>
        <dbReference type="EMBL" id="KXX73734.1"/>
    </source>
</evidence>
<feature type="chain" id="PRO_5014045960" description="Endo-1,3(4)-beta-glucanase 1 carbohydrate binding domain-containing protein" evidence="1">
    <location>
        <begin position="20"/>
        <end position="247"/>
    </location>
</feature>
<evidence type="ECO:0000259" key="2">
    <source>
        <dbReference type="Pfam" id="PF10645"/>
    </source>
</evidence>
<dbReference type="VEuPathDB" id="FungiDB:MMYC01_209638"/>
<dbReference type="EMBL" id="LCTW02000279">
    <property type="protein sequence ID" value="KXX75315.1"/>
    <property type="molecule type" value="Genomic_DNA"/>
</dbReference>
<dbReference type="VEuPathDB" id="FungiDB:MMYC01_208499"/>
<sequence>MARLTLAAALLSLGHGALAALETCGDAQFDPAQYVCWDNQFLCPVTAGEPLSHCAGACYSKFMYKCENNVLTLLPPVETPFTLTVSNPSVPIIHDKPITAGGLHWNIDGETSSYCPDQVGDACPPGDVTAFVARGGSVSMNVMVPGGQQAYLDPYWNMAYTQAHSAFIPPGSTVGGFGAYQGGGFVNLNGNGWGWVACPPRASGGGGTQWNLVAKNETNAANLDSCRAVNLKINPLPSGSISAWQYT</sequence>
<dbReference type="OrthoDB" id="5430620at2759"/>
<dbReference type="EMBL" id="LCTW02000428">
    <property type="protein sequence ID" value="KXX73734.1"/>
    <property type="molecule type" value="Genomic_DNA"/>
</dbReference>
<feature type="signal peptide" evidence="1">
    <location>
        <begin position="1"/>
        <end position="19"/>
    </location>
</feature>
<dbReference type="InterPro" id="IPR052820">
    <property type="entry name" value="PhiA_domain"/>
</dbReference>
<reference evidence="3 5" key="3">
    <citation type="submission" date="2016-01" db="EMBL/GenBank/DDBJ databases">
        <title>Madurella mycetomatis genome sequencing.</title>
        <authorList>
            <person name="Van De Sande W."/>
        </authorList>
    </citation>
    <scope>NUCLEOTIDE SEQUENCE [LARGE SCALE GENOMIC DNA]</scope>
    <source>
        <strain evidence="5">mm55</strain>
        <strain evidence="3">Mm55</strain>
    </source>
</reference>
<keyword evidence="5" id="KW-1185">Reference proteome</keyword>
<keyword evidence="1" id="KW-0732">Signal</keyword>
<proteinExistence type="predicted"/>
<reference evidence="3" key="2">
    <citation type="submission" date="2015-06" db="EMBL/GenBank/DDBJ databases">
        <authorList>
            <person name="Hoefler B.C."/>
            <person name="Straight P.D."/>
        </authorList>
    </citation>
    <scope>NUCLEOTIDE SEQUENCE [LARGE SCALE GENOMIC DNA]</scope>
    <source>
        <strain evidence="3">Mm55</strain>
    </source>
</reference>
<protein>
    <recommendedName>
        <fullName evidence="2">Endo-1,3(4)-beta-glucanase 1 carbohydrate binding domain-containing protein</fullName>
    </recommendedName>
</protein>